<evidence type="ECO:0000256" key="2">
    <source>
        <dbReference type="ARBA" id="ARBA00022692"/>
    </source>
</evidence>
<dbReference type="GO" id="GO:0016020">
    <property type="term" value="C:membrane"/>
    <property type="evidence" value="ECO:0007669"/>
    <property type="project" value="UniProtKB-SubCell"/>
</dbReference>
<dbReference type="InterPro" id="IPR037682">
    <property type="entry name" value="TonB_C"/>
</dbReference>
<reference evidence="8" key="1">
    <citation type="submission" date="2017-10" db="EMBL/GenBank/DDBJ databases">
        <authorList>
            <person name="Toshchakov S.V."/>
            <person name="Goeva M.A."/>
        </authorList>
    </citation>
    <scope>NUCLEOTIDE SEQUENCE [LARGE SCALE GENOMIC DNA]</scope>
    <source>
        <strain evidence="8">JR1/69-1-13</strain>
    </source>
</reference>
<comment type="caution">
    <text evidence="7">The sequence shown here is derived from an EMBL/GenBank/DDBJ whole genome shotgun (WGS) entry which is preliminary data.</text>
</comment>
<organism evidence="7 8">
    <name type="scientific">Teichococcus aestuarii</name>
    <dbReference type="NCBI Taxonomy" id="568898"/>
    <lineage>
        <taxon>Bacteria</taxon>
        <taxon>Pseudomonadati</taxon>
        <taxon>Pseudomonadota</taxon>
        <taxon>Alphaproteobacteria</taxon>
        <taxon>Acetobacterales</taxon>
        <taxon>Roseomonadaceae</taxon>
        <taxon>Roseomonas</taxon>
    </lineage>
</organism>
<sequence>MAALGLLLGLGLLELGACATSPALTPEQQRELASWSGEVSRKIQSKRYFPHDPGRARPMTSGTVRVRFTVAENGGIYTPQIVSSSREPLFDAAALAIVLSSAPLPPPPAALVARGEPISLQVPITFIPPDAPRPRL</sequence>
<dbReference type="OrthoDB" id="8441653at2"/>
<evidence type="ECO:0000256" key="4">
    <source>
        <dbReference type="ARBA" id="ARBA00023136"/>
    </source>
</evidence>
<keyword evidence="5" id="KW-0732">Signal</keyword>
<dbReference type="Proteomes" id="UP000245048">
    <property type="component" value="Unassembled WGS sequence"/>
</dbReference>
<evidence type="ECO:0000259" key="6">
    <source>
        <dbReference type="PROSITE" id="PS52015"/>
    </source>
</evidence>
<dbReference type="Pfam" id="PF03544">
    <property type="entry name" value="TonB_C"/>
    <property type="match status" value="1"/>
</dbReference>
<gene>
    <name evidence="7" type="ORF">CR165_01175</name>
</gene>
<evidence type="ECO:0000313" key="7">
    <source>
        <dbReference type="EMBL" id="PWC30547.1"/>
    </source>
</evidence>
<proteinExistence type="predicted"/>
<evidence type="ECO:0000256" key="3">
    <source>
        <dbReference type="ARBA" id="ARBA00022989"/>
    </source>
</evidence>
<name>A0A2U1V9F1_9PROT</name>
<keyword evidence="3" id="KW-1133">Transmembrane helix</keyword>
<dbReference type="RefSeq" id="WP_109515120.1">
    <property type="nucleotide sequence ID" value="NZ_PDOA01000001.1"/>
</dbReference>
<evidence type="ECO:0000313" key="8">
    <source>
        <dbReference type="Proteomes" id="UP000245048"/>
    </source>
</evidence>
<keyword evidence="8" id="KW-1185">Reference proteome</keyword>
<accession>A0A2U1V9F1</accession>
<protein>
    <recommendedName>
        <fullName evidence="6">TonB C-terminal domain-containing protein</fullName>
    </recommendedName>
</protein>
<feature type="domain" description="TonB C-terminal" evidence="6">
    <location>
        <begin position="36"/>
        <end position="135"/>
    </location>
</feature>
<evidence type="ECO:0000256" key="1">
    <source>
        <dbReference type="ARBA" id="ARBA00004167"/>
    </source>
</evidence>
<keyword evidence="4" id="KW-0472">Membrane</keyword>
<evidence type="ECO:0000256" key="5">
    <source>
        <dbReference type="SAM" id="SignalP"/>
    </source>
</evidence>
<feature type="chain" id="PRO_5015508731" description="TonB C-terminal domain-containing protein" evidence="5">
    <location>
        <begin position="20"/>
        <end position="136"/>
    </location>
</feature>
<dbReference type="GO" id="GO:0055085">
    <property type="term" value="P:transmembrane transport"/>
    <property type="evidence" value="ECO:0007669"/>
    <property type="project" value="InterPro"/>
</dbReference>
<comment type="subcellular location">
    <subcellularLocation>
        <location evidence="1">Membrane</location>
        <topology evidence="1">Single-pass membrane protein</topology>
    </subcellularLocation>
</comment>
<dbReference type="AlphaFoldDB" id="A0A2U1V9F1"/>
<keyword evidence="2" id="KW-0812">Transmembrane</keyword>
<dbReference type="NCBIfam" id="TIGR01352">
    <property type="entry name" value="tonB_Cterm"/>
    <property type="match status" value="1"/>
</dbReference>
<dbReference type="PROSITE" id="PS52015">
    <property type="entry name" value="TONB_CTD"/>
    <property type="match status" value="1"/>
</dbReference>
<feature type="signal peptide" evidence="5">
    <location>
        <begin position="1"/>
        <end position="19"/>
    </location>
</feature>
<dbReference type="InterPro" id="IPR006260">
    <property type="entry name" value="TonB/TolA_C"/>
</dbReference>
<dbReference type="SUPFAM" id="SSF74653">
    <property type="entry name" value="TolA/TonB C-terminal domain"/>
    <property type="match status" value="1"/>
</dbReference>
<dbReference type="Gene3D" id="3.30.1150.10">
    <property type="match status" value="1"/>
</dbReference>
<dbReference type="EMBL" id="PDOA01000001">
    <property type="protein sequence ID" value="PWC30547.1"/>
    <property type="molecule type" value="Genomic_DNA"/>
</dbReference>